<dbReference type="InParanoid" id="Q757B2"/>
<proteinExistence type="predicted"/>
<dbReference type="GeneID" id="4621166"/>
<reference evidence="2 3" key="1">
    <citation type="journal article" date="2004" name="Science">
        <title>The Ashbya gossypii genome as a tool for mapping the ancient Saccharomyces cerevisiae genome.</title>
        <authorList>
            <person name="Dietrich F.S."/>
            <person name="Voegeli S."/>
            <person name="Brachat S."/>
            <person name="Lerch A."/>
            <person name="Gates K."/>
            <person name="Steiner S."/>
            <person name="Mohr C."/>
            <person name="Pohlmann R."/>
            <person name="Luedi P."/>
            <person name="Choi S."/>
            <person name="Wing R.A."/>
            <person name="Flavier A."/>
            <person name="Gaffney T.D."/>
            <person name="Philippsen P."/>
        </authorList>
    </citation>
    <scope>NUCLEOTIDE SEQUENCE [LARGE SCALE GENOMIC DNA]</scope>
    <source>
        <strain evidence="3">ATCC 10895 / CBS 109.51 / FGSC 9923 / NRRL Y-1056</strain>
    </source>
</reference>
<dbReference type="KEGG" id="ago:AGOS_AER101W"/>
<dbReference type="InterPro" id="IPR036653">
    <property type="entry name" value="CinA-like_C"/>
</dbReference>
<gene>
    <name evidence="2" type="ORF">AGOS_AER101W</name>
</gene>
<name>Q757B2_EREGS</name>
<feature type="domain" description="CinA C-terminal" evidence="1">
    <location>
        <begin position="22"/>
        <end position="173"/>
    </location>
</feature>
<reference evidence="3" key="2">
    <citation type="journal article" date="2013" name="G3 (Bethesda)">
        <title>Genomes of Ashbya fungi isolated from insects reveal four mating-type loci, numerous translocations, lack of transposons, and distinct gene duplications.</title>
        <authorList>
            <person name="Dietrich F.S."/>
            <person name="Voegeli S."/>
            <person name="Kuo S."/>
            <person name="Philippsen P."/>
        </authorList>
    </citation>
    <scope>GENOME REANNOTATION</scope>
    <source>
        <strain evidence="3">ATCC 10895 / CBS 109.51 / FGSC 9923 / NRRL Y-1056</strain>
    </source>
</reference>
<dbReference type="OrthoDB" id="2350783at2759"/>
<organism evidence="2 3">
    <name type="scientific">Eremothecium gossypii (strain ATCC 10895 / CBS 109.51 / FGSC 9923 / NRRL Y-1056)</name>
    <name type="common">Yeast</name>
    <name type="synonym">Ashbya gossypii</name>
    <dbReference type="NCBI Taxonomy" id="284811"/>
    <lineage>
        <taxon>Eukaryota</taxon>
        <taxon>Fungi</taxon>
        <taxon>Dikarya</taxon>
        <taxon>Ascomycota</taxon>
        <taxon>Saccharomycotina</taxon>
        <taxon>Saccharomycetes</taxon>
        <taxon>Saccharomycetales</taxon>
        <taxon>Saccharomycetaceae</taxon>
        <taxon>Eremothecium</taxon>
    </lineage>
</organism>
<accession>Q757B2</accession>
<dbReference type="InterPro" id="IPR008136">
    <property type="entry name" value="CinA_C"/>
</dbReference>
<dbReference type="Pfam" id="PF02464">
    <property type="entry name" value="CinA"/>
    <property type="match status" value="1"/>
</dbReference>
<evidence type="ECO:0000313" key="2">
    <source>
        <dbReference type="EMBL" id="AAS52785.1"/>
    </source>
</evidence>
<protein>
    <submittedName>
        <fullName evidence="2">AER101Wp</fullName>
    </submittedName>
</protein>
<sequence length="190" mass="20074">MSRPIETTRAVSTDFPPPRARQLVEEVARELCARGATVAVSEAACGGLLSSFLVSVPGASRWFHGGTLVYSLKSRLKLSGWSQADIASYTGPSPAVALRLARNLRFELGATYVLSETGYASAATPADPPAGTAHFGVAGPAGDASWTYVSGCADRRANMQLFAERGLECLLEMIRRGPPDPEQETSEAAD</sequence>
<dbReference type="AlphaFoldDB" id="Q757B2"/>
<dbReference type="eggNOG" id="ENOG502S20M">
    <property type="taxonomic scope" value="Eukaryota"/>
</dbReference>
<dbReference type="SUPFAM" id="SSF142433">
    <property type="entry name" value="CinA-like"/>
    <property type="match status" value="1"/>
</dbReference>
<evidence type="ECO:0000313" key="3">
    <source>
        <dbReference type="Proteomes" id="UP000000591"/>
    </source>
</evidence>
<keyword evidence="3" id="KW-1185">Reference proteome</keyword>
<dbReference type="RefSeq" id="NP_984961.1">
    <property type="nucleotide sequence ID" value="NM_210315.1"/>
</dbReference>
<dbReference type="HOGENOM" id="CLU_030805_2_1_1"/>
<dbReference type="OMA" id="NYMGPSE"/>
<dbReference type="Gene3D" id="3.90.950.20">
    <property type="entry name" value="CinA-like"/>
    <property type="match status" value="1"/>
</dbReference>
<dbReference type="STRING" id="284811.Q757B2"/>
<dbReference type="Proteomes" id="UP000000591">
    <property type="component" value="Chromosome V"/>
</dbReference>
<evidence type="ECO:0000259" key="1">
    <source>
        <dbReference type="Pfam" id="PF02464"/>
    </source>
</evidence>
<dbReference type="EMBL" id="AE016818">
    <property type="protein sequence ID" value="AAS52785.1"/>
    <property type="molecule type" value="Genomic_DNA"/>
</dbReference>